<comment type="caution">
    <text evidence="2">The sequence shown here is derived from an EMBL/GenBank/DDBJ whole genome shotgun (WGS) entry which is preliminary data.</text>
</comment>
<sequence length="69" mass="8030">MSYPYNPNKRTRVSSNSINYVRQLLVQQARSLSIIDPPVANNSESEYDYSEYMDFNDEPEATDDFAENE</sequence>
<protein>
    <submittedName>
        <fullName evidence="2">Uncharacterized protein</fullName>
    </submittedName>
</protein>
<feature type="non-terminal residue" evidence="2">
    <location>
        <position position="69"/>
    </location>
</feature>
<evidence type="ECO:0000256" key="1">
    <source>
        <dbReference type="SAM" id="MobiDB-lite"/>
    </source>
</evidence>
<feature type="region of interest" description="Disordered" evidence="1">
    <location>
        <begin position="37"/>
        <end position="69"/>
    </location>
</feature>
<organism evidence="2 3">
    <name type="scientific">Thamnidium elegans</name>
    <dbReference type="NCBI Taxonomy" id="101142"/>
    <lineage>
        <taxon>Eukaryota</taxon>
        <taxon>Fungi</taxon>
        <taxon>Fungi incertae sedis</taxon>
        <taxon>Mucoromycota</taxon>
        <taxon>Mucoromycotina</taxon>
        <taxon>Mucoromycetes</taxon>
        <taxon>Mucorales</taxon>
        <taxon>Mucorineae</taxon>
        <taxon>Mucoraceae</taxon>
        <taxon>Thamnidium</taxon>
    </lineage>
</organism>
<accession>A0A8H7VPS0</accession>
<evidence type="ECO:0000313" key="2">
    <source>
        <dbReference type="EMBL" id="KAG2228530.1"/>
    </source>
</evidence>
<evidence type="ECO:0000313" key="3">
    <source>
        <dbReference type="Proteomes" id="UP000613177"/>
    </source>
</evidence>
<dbReference type="EMBL" id="JAEPRE010000427">
    <property type="protein sequence ID" value="KAG2228530.1"/>
    <property type="molecule type" value="Genomic_DNA"/>
</dbReference>
<dbReference type="Proteomes" id="UP000613177">
    <property type="component" value="Unassembled WGS sequence"/>
</dbReference>
<keyword evidence="3" id="KW-1185">Reference proteome</keyword>
<proteinExistence type="predicted"/>
<reference evidence="2" key="1">
    <citation type="submission" date="2021-01" db="EMBL/GenBank/DDBJ databases">
        <title>Metabolic potential, ecology and presence of endohyphal bacteria is reflected in genomic diversity of Mucoromycotina.</title>
        <authorList>
            <person name="Muszewska A."/>
            <person name="Okrasinska A."/>
            <person name="Steczkiewicz K."/>
            <person name="Drgas O."/>
            <person name="Orlowska M."/>
            <person name="Perlinska-Lenart U."/>
            <person name="Aleksandrzak-Piekarczyk T."/>
            <person name="Szatraj K."/>
            <person name="Zielenkiewicz U."/>
            <person name="Pilsyk S."/>
            <person name="Malc E."/>
            <person name="Mieczkowski P."/>
            <person name="Kruszewska J.S."/>
            <person name="Biernat P."/>
            <person name="Pawlowska J."/>
        </authorList>
    </citation>
    <scope>NUCLEOTIDE SEQUENCE</scope>
    <source>
        <strain evidence="2">WA0000018081</strain>
    </source>
</reference>
<name>A0A8H7VPS0_9FUNG</name>
<dbReference type="AlphaFoldDB" id="A0A8H7VPS0"/>
<feature type="compositionally biased region" description="Acidic residues" evidence="1">
    <location>
        <begin position="45"/>
        <end position="69"/>
    </location>
</feature>
<gene>
    <name evidence="2" type="ORF">INT48_003025</name>
</gene>